<gene>
    <name evidence="1" type="ORF">DF168_01783</name>
</gene>
<dbReference type="KEGG" id="mtar:DF168_01783"/>
<dbReference type="EMBL" id="CP029803">
    <property type="protein sequence ID" value="AWT60568.1"/>
    <property type="molecule type" value="Genomic_DNA"/>
</dbReference>
<sequence>MGCRALNLTNCRTDSKFKRTSVSDFFRTVHQWLLRDSLISNTRKLSLIFNGFFIFLNLFREIPAKGIQSIAIRWGSS</sequence>
<dbReference type="AlphaFoldDB" id="A0A2Z4AHB5"/>
<dbReference type="Proteomes" id="UP000247465">
    <property type="component" value="Chromosome"/>
</dbReference>
<accession>A0A2Z4AHB5</accession>
<reference evidence="1 2" key="1">
    <citation type="submission" date="2018-06" db="EMBL/GenBank/DDBJ databases">
        <title>Draft Genome Sequence of a Novel Marine Bacterium Related to the Verrucomicrobia.</title>
        <authorList>
            <person name="Vosseberg J."/>
            <person name="Martijn J."/>
            <person name="Ettema T.J.G."/>
        </authorList>
    </citation>
    <scope>NUCLEOTIDE SEQUENCE [LARGE SCALE GENOMIC DNA]</scope>
    <source>
        <strain evidence="1">TARA_B100001123</strain>
    </source>
</reference>
<evidence type="ECO:0000313" key="1">
    <source>
        <dbReference type="EMBL" id="AWT60568.1"/>
    </source>
</evidence>
<organism evidence="1 2">
    <name type="scientific">Candidatus Moanibacter tarae</name>
    <dbReference type="NCBI Taxonomy" id="2200854"/>
    <lineage>
        <taxon>Bacteria</taxon>
        <taxon>Pseudomonadati</taxon>
        <taxon>Verrucomicrobiota</taxon>
        <taxon>Opitutia</taxon>
        <taxon>Puniceicoccales</taxon>
        <taxon>Puniceicoccales incertae sedis</taxon>
        <taxon>Candidatus Moanibacter</taxon>
    </lineage>
</organism>
<protein>
    <submittedName>
        <fullName evidence="1">Uncharacterized protein</fullName>
    </submittedName>
</protein>
<evidence type="ECO:0000313" key="2">
    <source>
        <dbReference type="Proteomes" id="UP000247465"/>
    </source>
</evidence>
<proteinExistence type="predicted"/>
<name>A0A2Z4AHB5_9BACT</name>